<gene>
    <name evidence="2" type="ORF">GCM10007925_22840</name>
</gene>
<name>A0ABQ5ZA68_9SPHN</name>
<proteinExistence type="predicted"/>
<comment type="caution">
    <text evidence="2">The sequence shown here is derived from an EMBL/GenBank/DDBJ whole genome shotgun (WGS) entry which is preliminary data.</text>
</comment>
<keyword evidence="3" id="KW-1185">Reference proteome</keyword>
<dbReference type="EMBL" id="BSOO01000029">
    <property type="protein sequence ID" value="GLR48567.1"/>
    <property type="molecule type" value="Genomic_DNA"/>
</dbReference>
<feature type="compositionally biased region" description="Basic and acidic residues" evidence="1">
    <location>
        <begin position="30"/>
        <end position="60"/>
    </location>
</feature>
<evidence type="ECO:0000313" key="2">
    <source>
        <dbReference type="EMBL" id="GLR48567.1"/>
    </source>
</evidence>
<evidence type="ECO:0000313" key="3">
    <source>
        <dbReference type="Proteomes" id="UP001156703"/>
    </source>
</evidence>
<protein>
    <submittedName>
        <fullName evidence="2">Uncharacterized protein</fullName>
    </submittedName>
</protein>
<sequence>MGKIDPEAGNHPVALPLEQDPGKLGAPEQEVVRPLEHEPGGRRRRLDRADQREAGGEREAARLRIAGLEPDERRSVEIAGRAFPVPILPPTPAVLPRRDQPVALMGVGGVQQVGVGRARPLDETNARQRAQNTLAALAARSLKGRISR</sequence>
<dbReference type="Proteomes" id="UP001156703">
    <property type="component" value="Unassembled WGS sequence"/>
</dbReference>
<evidence type="ECO:0000256" key="1">
    <source>
        <dbReference type="SAM" id="MobiDB-lite"/>
    </source>
</evidence>
<accession>A0ABQ5ZA68</accession>
<feature type="region of interest" description="Disordered" evidence="1">
    <location>
        <begin position="1"/>
        <end position="60"/>
    </location>
</feature>
<organism evidence="2 3">
    <name type="scientific">Sphingomonas astaxanthinifaciens DSM 22298</name>
    <dbReference type="NCBI Taxonomy" id="1123267"/>
    <lineage>
        <taxon>Bacteria</taxon>
        <taxon>Pseudomonadati</taxon>
        <taxon>Pseudomonadota</taxon>
        <taxon>Alphaproteobacteria</taxon>
        <taxon>Sphingomonadales</taxon>
        <taxon>Sphingomonadaceae</taxon>
        <taxon>Sphingomonas</taxon>
    </lineage>
</organism>
<reference evidence="3" key="1">
    <citation type="journal article" date="2019" name="Int. J. Syst. Evol. Microbiol.">
        <title>The Global Catalogue of Microorganisms (GCM) 10K type strain sequencing project: providing services to taxonomists for standard genome sequencing and annotation.</title>
        <authorList>
            <consortium name="The Broad Institute Genomics Platform"/>
            <consortium name="The Broad Institute Genome Sequencing Center for Infectious Disease"/>
            <person name="Wu L."/>
            <person name="Ma J."/>
        </authorList>
    </citation>
    <scope>NUCLEOTIDE SEQUENCE [LARGE SCALE GENOMIC DNA]</scope>
    <source>
        <strain evidence="3">NBRC 102146</strain>
    </source>
</reference>